<dbReference type="InterPro" id="IPR000835">
    <property type="entry name" value="HTH_MarR-typ"/>
</dbReference>
<dbReference type="OrthoDB" id="2612963at2"/>
<evidence type="ECO:0000313" key="6">
    <source>
        <dbReference type="Proteomes" id="UP000198402"/>
    </source>
</evidence>
<dbReference type="PROSITE" id="PS50995">
    <property type="entry name" value="HTH_MARR_2"/>
    <property type="match status" value="1"/>
</dbReference>
<reference evidence="5 6" key="1">
    <citation type="submission" date="2015-11" db="EMBL/GenBank/DDBJ databases">
        <title>Draft genome sequences of new species of the genus Lactobacillus isolated from orchardgrass silage.</title>
        <authorList>
            <person name="Tohno M."/>
            <person name="Tanizawa Y."/>
            <person name="Arita M."/>
        </authorList>
    </citation>
    <scope>NUCLEOTIDE SEQUENCE [LARGE SCALE GENOMIC DNA]</scope>
    <source>
        <strain evidence="5 6">IWT126</strain>
    </source>
</reference>
<dbReference type="AlphaFoldDB" id="A0A1Z5H3U6"/>
<evidence type="ECO:0000256" key="1">
    <source>
        <dbReference type="ARBA" id="ARBA00023015"/>
    </source>
</evidence>
<comment type="caution">
    <text evidence="5">The sequence shown here is derived from an EMBL/GenBank/DDBJ whole genome shotgun (WGS) entry which is preliminary data.</text>
</comment>
<evidence type="ECO:0000259" key="4">
    <source>
        <dbReference type="PROSITE" id="PS50995"/>
    </source>
</evidence>
<dbReference type="InterPro" id="IPR036390">
    <property type="entry name" value="WH_DNA-bd_sf"/>
</dbReference>
<keyword evidence="3" id="KW-0804">Transcription</keyword>
<keyword evidence="6" id="KW-1185">Reference proteome</keyword>
<dbReference type="GO" id="GO:0003700">
    <property type="term" value="F:DNA-binding transcription factor activity"/>
    <property type="evidence" value="ECO:0007669"/>
    <property type="project" value="InterPro"/>
</dbReference>
<dbReference type="Pfam" id="PF01047">
    <property type="entry name" value="MarR"/>
    <property type="match status" value="1"/>
</dbReference>
<accession>A0A1Z5H3U6</accession>
<organism evidence="5 6">
    <name type="scientific">Secundilactobacillus silagei JCM 19001</name>
    <dbReference type="NCBI Taxonomy" id="1302250"/>
    <lineage>
        <taxon>Bacteria</taxon>
        <taxon>Bacillati</taxon>
        <taxon>Bacillota</taxon>
        <taxon>Bacilli</taxon>
        <taxon>Lactobacillales</taxon>
        <taxon>Lactobacillaceae</taxon>
        <taxon>Secundilactobacillus</taxon>
    </lineage>
</organism>
<evidence type="ECO:0000256" key="2">
    <source>
        <dbReference type="ARBA" id="ARBA00023125"/>
    </source>
</evidence>
<feature type="domain" description="HTH marR-type" evidence="4">
    <location>
        <begin position="1"/>
        <end position="138"/>
    </location>
</feature>
<protein>
    <submittedName>
        <fullName evidence="5">MarR family transcriptional regulator</fullName>
    </submittedName>
</protein>
<dbReference type="SUPFAM" id="SSF46785">
    <property type="entry name" value="Winged helix' DNA-binding domain"/>
    <property type="match status" value="1"/>
</dbReference>
<dbReference type="SMART" id="SM00347">
    <property type="entry name" value="HTH_MARR"/>
    <property type="match status" value="1"/>
</dbReference>
<dbReference type="PANTHER" id="PTHR42756:SF1">
    <property type="entry name" value="TRANSCRIPTIONAL REPRESSOR OF EMRAB OPERON"/>
    <property type="match status" value="1"/>
</dbReference>
<keyword evidence="1" id="KW-0805">Transcription regulation</keyword>
<name>A0A1Z5H3U6_9LACO</name>
<gene>
    <name evidence="5" type="primary">marR_4</name>
    <name evidence="5" type="ORF">IWT126_00233</name>
</gene>
<dbReference type="RefSeq" id="WP_089136070.1">
    <property type="nucleotide sequence ID" value="NZ_BCMG01000001.1"/>
</dbReference>
<proteinExistence type="predicted"/>
<dbReference type="Gene3D" id="1.10.10.10">
    <property type="entry name" value="Winged helix-like DNA-binding domain superfamily/Winged helix DNA-binding domain"/>
    <property type="match status" value="1"/>
</dbReference>
<dbReference type="Proteomes" id="UP000198402">
    <property type="component" value="Unassembled WGS sequence"/>
</dbReference>
<dbReference type="PANTHER" id="PTHR42756">
    <property type="entry name" value="TRANSCRIPTIONAL REGULATOR, MARR"/>
    <property type="match status" value="1"/>
</dbReference>
<sequence length="144" mass="16440">MRSNDSSSIADRLHSLVSREIELVNVRLKEIELNNQQARLIKFIGEHPNTIQKTVAQFLNRQNATVTNMLKSLEKQGYITRTIPDTNERQKQLNLTVKGSETLVAIDRVFNELEDTVKLAVPEDERTGLVTNLNHIKLALDLQH</sequence>
<dbReference type="InterPro" id="IPR036388">
    <property type="entry name" value="WH-like_DNA-bd_sf"/>
</dbReference>
<dbReference type="EMBL" id="BCMG01000001">
    <property type="protein sequence ID" value="GAT17976.1"/>
    <property type="molecule type" value="Genomic_DNA"/>
</dbReference>
<dbReference type="GO" id="GO:0003677">
    <property type="term" value="F:DNA binding"/>
    <property type="evidence" value="ECO:0007669"/>
    <property type="project" value="UniProtKB-KW"/>
</dbReference>
<evidence type="ECO:0000256" key="3">
    <source>
        <dbReference type="ARBA" id="ARBA00023163"/>
    </source>
</evidence>
<dbReference type="STRING" id="1302250.GCA_001313225_00332"/>
<evidence type="ECO:0000313" key="5">
    <source>
        <dbReference type="EMBL" id="GAT17976.1"/>
    </source>
</evidence>
<keyword evidence="2" id="KW-0238">DNA-binding</keyword>